<accession>A0A5M3YVJ4</accession>
<name>A0A5M3YVJ4_ASPTE</name>
<organism evidence="1 2">
    <name type="scientific">Aspergillus terreus</name>
    <dbReference type="NCBI Taxonomy" id="33178"/>
    <lineage>
        <taxon>Eukaryota</taxon>
        <taxon>Fungi</taxon>
        <taxon>Dikarya</taxon>
        <taxon>Ascomycota</taxon>
        <taxon>Pezizomycotina</taxon>
        <taxon>Eurotiomycetes</taxon>
        <taxon>Eurotiomycetidae</taxon>
        <taxon>Eurotiales</taxon>
        <taxon>Aspergillaceae</taxon>
        <taxon>Aspergillus</taxon>
        <taxon>Aspergillus subgen. Circumdati</taxon>
    </lineage>
</organism>
<dbReference type="VEuPathDB" id="FungiDB:ATEG_02750"/>
<sequence>MGRPEYEYDLEARQEKFTRDSYWISLMIWSIVSSICVTAVFLGLYSSFSSLFDLGILPLFAQRYSAAPFRAFSKGSGYLSKPHDFKIIAVVPFYSAARTEILDCYLQKNLASNRGFIDEVIFFPKTNDTTNLKWLESLIDSSPQYTTSQPGNGAAHGESNMYIWIDGDVVFLEDHTIPTIVKTKLDYAGSALVSANVVNQASLKTLHSHPGTALPYLPELPSAQSQERTAQDWRVADLPHWEGPADFIADGKFSVPPDSHRWLLADEQDMDRTPIATSMYGEDGPGLDHWTVHAQQHYSFLYHLQVGHLYRYKFPMWSNPVESISPNLLCLRGDKDFSTLQLLLEQSESGVLDSRTIHEAYGDTRRIIIDGKGLAAHYSGGDPDGGLDATDVLYRYRLYAREFVCPQTS</sequence>
<evidence type="ECO:0000313" key="2">
    <source>
        <dbReference type="Proteomes" id="UP000452235"/>
    </source>
</evidence>
<keyword evidence="2" id="KW-1185">Reference proteome</keyword>
<dbReference type="AlphaFoldDB" id="A0A5M3YVJ4"/>
<proteinExistence type="predicted"/>
<dbReference type="EMBL" id="BLJY01000002">
    <property type="protein sequence ID" value="GFF13920.1"/>
    <property type="molecule type" value="Genomic_DNA"/>
</dbReference>
<dbReference type="Proteomes" id="UP000452235">
    <property type="component" value="Unassembled WGS sequence"/>
</dbReference>
<protein>
    <submittedName>
        <fullName evidence="1">Uncharacterized protein</fullName>
    </submittedName>
</protein>
<evidence type="ECO:0000313" key="1">
    <source>
        <dbReference type="EMBL" id="GFF13920.1"/>
    </source>
</evidence>
<reference evidence="1 2" key="1">
    <citation type="submission" date="2020-01" db="EMBL/GenBank/DDBJ databases">
        <title>Aspergillus terreus IFO 6365 whole genome shotgun sequence.</title>
        <authorList>
            <person name="Kanamasa S."/>
            <person name="Takahashi H."/>
        </authorList>
    </citation>
    <scope>NUCLEOTIDE SEQUENCE [LARGE SCALE GENOMIC DNA]</scope>
    <source>
        <strain evidence="1 2">IFO 6365</strain>
    </source>
</reference>
<gene>
    <name evidence="1" type="ORF">ATEIFO6365_0002103100</name>
</gene>
<comment type="caution">
    <text evidence="1">The sequence shown here is derived from an EMBL/GenBank/DDBJ whole genome shotgun (WGS) entry which is preliminary data.</text>
</comment>
<dbReference type="OrthoDB" id="5593235at2759"/>